<dbReference type="InterPro" id="IPR000868">
    <property type="entry name" value="Isochorismatase-like_dom"/>
</dbReference>
<proteinExistence type="predicted"/>
<sequence>MAKTALLLIDFQNDYFENGAFPLVGTEAAAQNAKVALDTFRGRADLIVHVRHHALESDAPFFVPGSHGAEIHEQVAPAGDEIVVTKSQINVFLDTDIDTILRNHGVTSVVVVGAMSHMCVDAAVRAASDKGYQVTVLHDAVATRDLEFGDQLVPASQVHAAFMSALAFAYAEVISVDEYLKRQS</sequence>
<comment type="caution">
    <text evidence="3">The sequence shown here is derived from an EMBL/GenBank/DDBJ whole genome shotgun (WGS) entry which is preliminary data.</text>
</comment>
<organism evidence="3 4">
    <name type="scientific">Peteryoungia aggregata LMG 23059</name>
    <dbReference type="NCBI Taxonomy" id="1368425"/>
    <lineage>
        <taxon>Bacteria</taxon>
        <taxon>Pseudomonadati</taxon>
        <taxon>Pseudomonadota</taxon>
        <taxon>Alphaproteobacteria</taxon>
        <taxon>Hyphomicrobiales</taxon>
        <taxon>Rhizobiaceae</taxon>
        <taxon>Peteryoungia</taxon>
    </lineage>
</organism>
<dbReference type="Pfam" id="PF00857">
    <property type="entry name" value="Isochorismatase"/>
    <property type="match status" value="1"/>
</dbReference>
<evidence type="ECO:0000313" key="3">
    <source>
        <dbReference type="EMBL" id="MDQ0423525.1"/>
    </source>
</evidence>
<evidence type="ECO:0000259" key="2">
    <source>
        <dbReference type="Pfam" id="PF00857"/>
    </source>
</evidence>
<dbReference type="EMBL" id="JAUSUW010000022">
    <property type="protein sequence ID" value="MDQ0423525.1"/>
    <property type="molecule type" value="Genomic_DNA"/>
</dbReference>
<protein>
    <submittedName>
        <fullName evidence="3">Nicotinamidase-related amidase</fullName>
    </submittedName>
</protein>
<evidence type="ECO:0000256" key="1">
    <source>
        <dbReference type="ARBA" id="ARBA00022801"/>
    </source>
</evidence>
<feature type="domain" description="Isochorismatase-like" evidence="2">
    <location>
        <begin position="4"/>
        <end position="155"/>
    </location>
</feature>
<keyword evidence="4" id="KW-1185">Reference proteome</keyword>
<accession>A0ABU0GDT3</accession>
<evidence type="ECO:0000313" key="4">
    <source>
        <dbReference type="Proteomes" id="UP001238496"/>
    </source>
</evidence>
<dbReference type="PANTHER" id="PTHR43540:SF1">
    <property type="entry name" value="ISOCHORISMATASE HYDROLASE"/>
    <property type="match status" value="1"/>
</dbReference>
<name>A0ABU0GDT3_9HYPH</name>
<dbReference type="InterPro" id="IPR050272">
    <property type="entry name" value="Isochorismatase-like_hydrls"/>
</dbReference>
<dbReference type="RefSeq" id="WP_307377547.1">
    <property type="nucleotide sequence ID" value="NZ_JAUSUW010000022.1"/>
</dbReference>
<reference evidence="3 4" key="1">
    <citation type="submission" date="2023-07" db="EMBL/GenBank/DDBJ databases">
        <title>Genomic Encyclopedia of Type Strains, Phase IV (KMG-IV): sequencing the most valuable type-strain genomes for metagenomic binning, comparative biology and taxonomic classification.</title>
        <authorList>
            <person name="Goeker M."/>
        </authorList>
    </citation>
    <scope>NUCLEOTIDE SEQUENCE [LARGE SCALE GENOMIC DNA]</scope>
    <source>
        <strain evidence="3 4">DSM 1111</strain>
    </source>
</reference>
<dbReference type="InterPro" id="IPR036380">
    <property type="entry name" value="Isochorismatase-like_sf"/>
</dbReference>
<keyword evidence="1" id="KW-0378">Hydrolase</keyword>
<dbReference type="CDD" id="cd01014">
    <property type="entry name" value="nicotinamidase_related"/>
    <property type="match status" value="1"/>
</dbReference>
<dbReference type="PANTHER" id="PTHR43540">
    <property type="entry name" value="PEROXYUREIDOACRYLATE/UREIDOACRYLATE AMIDOHYDROLASE-RELATED"/>
    <property type="match status" value="1"/>
</dbReference>
<gene>
    <name evidence="3" type="ORF">J2045_004577</name>
</gene>
<dbReference type="SUPFAM" id="SSF52499">
    <property type="entry name" value="Isochorismatase-like hydrolases"/>
    <property type="match status" value="1"/>
</dbReference>
<dbReference type="Gene3D" id="3.40.50.850">
    <property type="entry name" value="Isochorismatase-like"/>
    <property type="match status" value="1"/>
</dbReference>
<dbReference type="Proteomes" id="UP001238496">
    <property type="component" value="Unassembled WGS sequence"/>
</dbReference>